<evidence type="ECO:0000256" key="3">
    <source>
        <dbReference type="ARBA" id="ARBA00012071"/>
    </source>
</evidence>
<dbReference type="OrthoDB" id="9766423at2"/>
<dbReference type="UniPathway" id="UPA00359">
    <property type="reaction ID" value="UER00482"/>
</dbReference>
<dbReference type="GO" id="GO:0009244">
    <property type="term" value="P:lipopolysaccharide core region biosynthetic process"/>
    <property type="evidence" value="ECO:0007669"/>
    <property type="project" value="TreeGrafter"/>
</dbReference>
<dbReference type="Proteomes" id="UP000435357">
    <property type="component" value="Unassembled WGS sequence"/>
</dbReference>
<dbReference type="AlphaFoldDB" id="A0A6N6MCB3"/>
<evidence type="ECO:0000256" key="5">
    <source>
        <dbReference type="ARBA" id="ARBA00022516"/>
    </source>
</evidence>
<dbReference type="PANTHER" id="PTHR42724:SF1">
    <property type="entry name" value="TETRAACYLDISACCHARIDE 4'-KINASE, MITOCHONDRIAL-RELATED"/>
    <property type="match status" value="1"/>
</dbReference>
<dbReference type="Pfam" id="PF02606">
    <property type="entry name" value="LpxK"/>
    <property type="match status" value="1"/>
</dbReference>
<keyword evidence="10 13" id="KW-0067">ATP-binding</keyword>
<dbReference type="InterPro" id="IPR027417">
    <property type="entry name" value="P-loop_NTPase"/>
</dbReference>
<dbReference type="GO" id="GO:0009245">
    <property type="term" value="P:lipid A biosynthetic process"/>
    <property type="evidence" value="ECO:0007669"/>
    <property type="project" value="UniProtKB-UniRule"/>
</dbReference>
<evidence type="ECO:0000256" key="10">
    <source>
        <dbReference type="ARBA" id="ARBA00022840"/>
    </source>
</evidence>
<dbReference type="NCBIfam" id="TIGR00682">
    <property type="entry name" value="lpxK"/>
    <property type="match status" value="1"/>
</dbReference>
<comment type="function">
    <text evidence="1 13">Transfers the gamma-phosphate of ATP to the 4'-position of a tetraacyldisaccharide 1-phosphate intermediate (termed DS-1-P) to form tetraacyldisaccharide 1,4'-bis-phosphate (lipid IVA).</text>
</comment>
<comment type="pathway">
    <text evidence="2 13">Glycolipid biosynthesis; lipid IV(A) biosynthesis; lipid IV(A) from (3R)-3-hydroxytetradecanoyl-[acyl-carrier-protein] and UDP-N-acetyl-alpha-D-glucosamine: step 6/6.</text>
</comment>
<dbReference type="PANTHER" id="PTHR42724">
    <property type="entry name" value="TETRAACYLDISACCHARIDE 4'-KINASE"/>
    <property type="match status" value="1"/>
</dbReference>
<evidence type="ECO:0000313" key="14">
    <source>
        <dbReference type="EMBL" id="KAB1066197.1"/>
    </source>
</evidence>
<gene>
    <name evidence="13 14" type="primary">lpxK</name>
    <name evidence="14" type="ORF">F3059_01620</name>
</gene>
<sequence>MNPIRLLLFPFALLYGAAVWLRNQLYNIGVFHEHTFDVPTIVVGNLTVGGTGKTPHTEYLIRLLSKEYNIATLSRGYGRKTNGFLLADINSTHKDIGDEPRLFKHKFPDLTVSVDGNRVRGIQSLLAHDSGLDIILLDDAFQHRRVKPEVSILLTEYSKTYKEDFLLPVGNLREQASNSQRADVIIITKCPPVLSPLDRRALRDKIAPQTYQNVYFSYLDYGILQPVNPNLNSLHHRTVSKALLFTGIANSEPLLYFLKSQKIEITHLKYGDHHNFTETDIEQLIEEFERINRKNDAVIITTEKDYMRMIGEEKFEPVLSKPLYTQPIEVKFHGDDREEFNEQILNYVRRNKVHSDLSKKENKSNA</sequence>
<dbReference type="GO" id="GO:0005886">
    <property type="term" value="C:plasma membrane"/>
    <property type="evidence" value="ECO:0007669"/>
    <property type="project" value="TreeGrafter"/>
</dbReference>
<evidence type="ECO:0000256" key="6">
    <source>
        <dbReference type="ARBA" id="ARBA00022556"/>
    </source>
</evidence>
<keyword evidence="8 13" id="KW-0547">Nucleotide-binding</keyword>
<evidence type="ECO:0000256" key="2">
    <source>
        <dbReference type="ARBA" id="ARBA00004870"/>
    </source>
</evidence>
<proteinExistence type="inferred from homology"/>
<dbReference type="RefSeq" id="WP_151166185.1">
    <property type="nucleotide sequence ID" value="NZ_WACR01000001.1"/>
</dbReference>
<comment type="caution">
    <text evidence="14">The sequence shown here is derived from an EMBL/GenBank/DDBJ whole genome shotgun (WGS) entry which is preliminary data.</text>
</comment>
<evidence type="ECO:0000256" key="9">
    <source>
        <dbReference type="ARBA" id="ARBA00022777"/>
    </source>
</evidence>
<keyword evidence="11 13" id="KW-0443">Lipid metabolism</keyword>
<keyword evidence="6 13" id="KW-0441">Lipid A biosynthesis</keyword>
<dbReference type="EC" id="2.7.1.130" evidence="3 13"/>
<comment type="catalytic activity">
    <reaction evidence="13">
        <text>a lipid A disaccharide + ATP = a lipid IVA + ADP + H(+)</text>
        <dbReference type="Rhea" id="RHEA:67840"/>
        <dbReference type="ChEBI" id="CHEBI:15378"/>
        <dbReference type="ChEBI" id="CHEBI:30616"/>
        <dbReference type="ChEBI" id="CHEBI:176343"/>
        <dbReference type="ChEBI" id="CHEBI:176425"/>
        <dbReference type="ChEBI" id="CHEBI:456216"/>
        <dbReference type="EC" id="2.7.1.130"/>
    </reaction>
</comment>
<name>A0A6N6MCB3_9FLAO</name>
<reference evidence="14 15" key="1">
    <citation type="submission" date="2019-09" db="EMBL/GenBank/DDBJ databases">
        <title>Genomes of Cryomorphaceae.</title>
        <authorList>
            <person name="Bowman J.P."/>
        </authorList>
    </citation>
    <scope>NUCLEOTIDE SEQUENCE [LARGE SCALE GENOMIC DNA]</scope>
    <source>
        <strain evidence="14 15">KCTC 52047</strain>
    </source>
</reference>
<protein>
    <recommendedName>
        <fullName evidence="4 13">Tetraacyldisaccharide 4'-kinase</fullName>
        <ecNumber evidence="3 13">2.7.1.130</ecNumber>
    </recommendedName>
    <alternativeName>
        <fullName evidence="12 13">Lipid A 4'-kinase</fullName>
    </alternativeName>
</protein>
<dbReference type="GO" id="GO:0005524">
    <property type="term" value="F:ATP binding"/>
    <property type="evidence" value="ECO:0007669"/>
    <property type="project" value="UniProtKB-UniRule"/>
</dbReference>
<evidence type="ECO:0000313" key="15">
    <source>
        <dbReference type="Proteomes" id="UP000435357"/>
    </source>
</evidence>
<keyword evidence="7 13" id="KW-0808">Transferase</keyword>
<organism evidence="14 15">
    <name type="scientific">Salibacter halophilus</name>
    <dbReference type="NCBI Taxonomy" id="1803916"/>
    <lineage>
        <taxon>Bacteria</taxon>
        <taxon>Pseudomonadati</taxon>
        <taxon>Bacteroidota</taxon>
        <taxon>Flavobacteriia</taxon>
        <taxon>Flavobacteriales</taxon>
        <taxon>Salibacteraceae</taxon>
        <taxon>Salibacter</taxon>
    </lineage>
</organism>
<evidence type="ECO:0000256" key="8">
    <source>
        <dbReference type="ARBA" id="ARBA00022741"/>
    </source>
</evidence>
<keyword evidence="5 13" id="KW-0444">Lipid biosynthesis</keyword>
<evidence type="ECO:0000256" key="12">
    <source>
        <dbReference type="ARBA" id="ARBA00029757"/>
    </source>
</evidence>
<keyword evidence="15" id="KW-1185">Reference proteome</keyword>
<evidence type="ECO:0000256" key="13">
    <source>
        <dbReference type="HAMAP-Rule" id="MF_00409"/>
    </source>
</evidence>
<comment type="similarity">
    <text evidence="13">Belongs to the LpxK family.</text>
</comment>
<evidence type="ECO:0000256" key="7">
    <source>
        <dbReference type="ARBA" id="ARBA00022679"/>
    </source>
</evidence>
<dbReference type="EMBL" id="WACR01000001">
    <property type="protein sequence ID" value="KAB1066197.1"/>
    <property type="molecule type" value="Genomic_DNA"/>
</dbReference>
<evidence type="ECO:0000256" key="4">
    <source>
        <dbReference type="ARBA" id="ARBA00016436"/>
    </source>
</evidence>
<dbReference type="HAMAP" id="MF_00409">
    <property type="entry name" value="LpxK"/>
    <property type="match status" value="1"/>
</dbReference>
<evidence type="ECO:0000256" key="1">
    <source>
        <dbReference type="ARBA" id="ARBA00002274"/>
    </source>
</evidence>
<evidence type="ECO:0000256" key="11">
    <source>
        <dbReference type="ARBA" id="ARBA00023098"/>
    </source>
</evidence>
<feature type="binding site" evidence="13">
    <location>
        <begin position="47"/>
        <end position="54"/>
    </location>
    <ligand>
        <name>ATP</name>
        <dbReference type="ChEBI" id="CHEBI:30616"/>
    </ligand>
</feature>
<accession>A0A6N6MCB3</accession>
<keyword evidence="9 13" id="KW-0418">Kinase</keyword>
<dbReference type="SUPFAM" id="SSF52540">
    <property type="entry name" value="P-loop containing nucleoside triphosphate hydrolases"/>
    <property type="match status" value="1"/>
</dbReference>
<dbReference type="GO" id="GO:0009029">
    <property type="term" value="F:lipid-A 4'-kinase activity"/>
    <property type="evidence" value="ECO:0007669"/>
    <property type="project" value="UniProtKB-UniRule"/>
</dbReference>
<dbReference type="InterPro" id="IPR003758">
    <property type="entry name" value="LpxK"/>
</dbReference>